<sequence>MAIAYSAVTTDPASRAAKTRLRRRSRLNRFAAVVVEVVAYDQDVVETDLEEVVTVPAVDVEVPVDTVFTVVAPAVEVAEEEMTDVPALELAVTLADEVVPMEVTEEVPVELDEVCKEFPLEI</sequence>
<dbReference type="EMBL" id="JADGJH010003247">
    <property type="protein sequence ID" value="KAJ3092391.1"/>
    <property type="molecule type" value="Genomic_DNA"/>
</dbReference>
<organism evidence="1 2">
    <name type="scientific">Physocladia obscura</name>
    <dbReference type="NCBI Taxonomy" id="109957"/>
    <lineage>
        <taxon>Eukaryota</taxon>
        <taxon>Fungi</taxon>
        <taxon>Fungi incertae sedis</taxon>
        <taxon>Chytridiomycota</taxon>
        <taxon>Chytridiomycota incertae sedis</taxon>
        <taxon>Chytridiomycetes</taxon>
        <taxon>Chytridiales</taxon>
        <taxon>Chytriomycetaceae</taxon>
        <taxon>Physocladia</taxon>
    </lineage>
</organism>
<reference evidence="1" key="1">
    <citation type="submission" date="2020-05" db="EMBL/GenBank/DDBJ databases">
        <title>Phylogenomic resolution of chytrid fungi.</title>
        <authorList>
            <person name="Stajich J.E."/>
            <person name="Amses K."/>
            <person name="Simmons R."/>
            <person name="Seto K."/>
            <person name="Myers J."/>
            <person name="Bonds A."/>
            <person name="Quandt C.A."/>
            <person name="Barry K."/>
            <person name="Liu P."/>
            <person name="Grigoriev I."/>
            <person name="Longcore J.E."/>
            <person name="James T.Y."/>
        </authorList>
    </citation>
    <scope>NUCLEOTIDE SEQUENCE</scope>
    <source>
        <strain evidence="1">JEL0513</strain>
    </source>
</reference>
<gene>
    <name evidence="1" type="ORF">HK100_006951</name>
</gene>
<evidence type="ECO:0000313" key="2">
    <source>
        <dbReference type="Proteomes" id="UP001211907"/>
    </source>
</evidence>
<dbReference type="Proteomes" id="UP001211907">
    <property type="component" value="Unassembled WGS sequence"/>
</dbReference>
<evidence type="ECO:0000313" key="1">
    <source>
        <dbReference type="EMBL" id="KAJ3092391.1"/>
    </source>
</evidence>
<keyword evidence="2" id="KW-1185">Reference proteome</keyword>
<accession>A0AAD5SRK9</accession>
<dbReference type="AlphaFoldDB" id="A0AAD5SRK9"/>
<protein>
    <submittedName>
        <fullName evidence="1">Uncharacterized protein</fullName>
    </submittedName>
</protein>
<name>A0AAD5SRK9_9FUNG</name>
<comment type="caution">
    <text evidence="1">The sequence shown here is derived from an EMBL/GenBank/DDBJ whole genome shotgun (WGS) entry which is preliminary data.</text>
</comment>
<proteinExistence type="predicted"/>